<dbReference type="Pfam" id="PF12644">
    <property type="entry name" value="DUF3782"/>
    <property type="match status" value="1"/>
</dbReference>
<dbReference type="OrthoDB" id="158283at2"/>
<evidence type="ECO:0008006" key="3">
    <source>
        <dbReference type="Google" id="ProtNLM"/>
    </source>
</evidence>
<dbReference type="RefSeq" id="WP_059177073.1">
    <property type="nucleotide sequence ID" value="NZ_BCNO01000003.1"/>
</dbReference>
<dbReference type="Proteomes" id="UP000054976">
    <property type="component" value="Unassembled WGS sequence"/>
</dbReference>
<organism evidence="1 2">
    <name type="scientific">Thermodesulfovibrio aggregans</name>
    <dbReference type="NCBI Taxonomy" id="86166"/>
    <lineage>
        <taxon>Bacteria</taxon>
        <taxon>Pseudomonadati</taxon>
        <taxon>Nitrospirota</taxon>
        <taxon>Thermodesulfovibrionia</taxon>
        <taxon>Thermodesulfovibrionales</taxon>
        <taxon>Thermodesulfovibrionaceae</taxon>
        <taxon>Thermodesulfovibrio</taxon>
    </lineage>
</organism>
<name>A0A0U9HRI8_9BACT</name>
<dbReference type="InterPro" id="IPR012431">
    <property type="entry name" value="PDDEXK_10"/>
</dbReference>
<keyword evidence="2" id="KW-1185">Reference proteome</keyword>
<dbReference type="PANTHER" id="PTHR34314:SF6">
    <property type="entry name" value="DUF3782 DOMAIN-CONTAINING PROTEIN"/>
    <property type="match status" value="1"/>
</dbReference>
<dbReference type="InterPro" id="IPR024271">
    <property type="entry name" value="DUF3782"/>
</dbReference>
<comment type="caution">
    <text evidence="1">The sequence shown here is derived from an EMBL/GenBank/DDBJ whole genome shotgun (WGS) entry which is preliminary data.</text>
</comment>
<protein>
    <recommendedName>
        <fullName evidence="3">DUF3782 domain-containing protein</fullName>
    </recommendedName>
</protein>
<gene>
    <name evidence="1" type="ORF">TAGGR_3119</name>
</gene>
<dbReference type="Pfam" id="PF07788">
    <property type="entry name" value="PDDEXK_10"/>
    <property type="match status" value="1"/>
</dbReference>
<dbReference type="EMBL" id="BCNO01000003">
    <property type="protein sequence ID" value="GAQ95646.1"/>
    <property type="molecule type" value="Genomic_DNA"/>
</dbReference>
<reference evidence="2" key="1">
    <citation type="submission" date="2016-01" db="EMBL/GenBank/DDBJ databases">
        <title>Draft genome sequence of Thermodesulfovibrio aggregans strain TGE-P1.</title>
        <authorList>
            <person name="Sekiguchi Y."/>
            <person name="Ohashi A."/>
            <person name="Matsuura N."/>
            <person name="Tourlousse M.D."/>
        </authorList>
    </citation>
    <scope>NUCLEOTIDE SEQUENCE [LARGE SCALE GENOMIC DNA]</scope>
    <source>
        <strain evidence="2">TGE-P1</strain>
    </source>
</reference>
<dbReference type="AlphaFoldDB" id="A0A0U9HRI8"/>
<proteinExistence type="predicted"/>
<dbReference type="STRING" id="86166.TAGGR_3119"/>
<dbReference type="PANTHER" id="PTHR34314">
    <property type="entry name" value="CRENARCHAEAL PROTEIN, PUTATIVE-RELATED"/>
    <property type="match status" value="1"/>
</dbReference>
<evidence type="ECO:0000313" key="1">
    <source>
        <dbReference type="EMBL" id="GAQ95646.1"/>
    </source>
</evidence>
<evidence type="ECO:0000313" key="2">
    <source>
        <dbReference type="Proteomes" id="UP000054976"/>
    </source>
</evidence>
<sequence length="355" mass="44333">MTSISLEEIKKIIKTELPSILKTDPSFRKFILQITKSHYPPKKKTEDRIEQLYQQILQMQEQSEKRWQEWIKRYDQTQAEWNKKWEEYEKRWQEWNKKWEENEKRWKENQQKWEEWIKKYDQTQAEWNKKWEEYEKRWKENQQKWEEWIKRYDQTQAEWNKKWEENEKRWKENQQKWEEWIKRYDQTQAEWNKKWEENQKTINEILKRLEKIDRRHLYTIGALGARWGLYSEESFRNGLKAIIEDSFGVEVMRYVDYDRDGEVFGHPDQIELDLIIRNGMVIACEIKSSISKSDMYSLWRKKEFYEKKHQRKVDRVIVISPMVDPRAKPVAEKLGIEIYTHSDEFIENEQKSLND</sequence>
<accession>A0A0U9HRI8</accession>